<protein>
    <submittedName>
        <fullName evidence="2">Uncharacterized protein</fullName>
    </submittedName>
</protein>
<dbReference type="AlphaFoldDB" id="A0A815C895"/>
<comment type="caution">
    <text evidence="2">The sequence shown here is derived from an EMBL/GenBank/DDBJ whole genome shotgun (WGS) entry which is preliminary data.</text>
</comment>
<evidence type="ECO:0000313" key="5">
    <source>
        <dbReference type="Proteomes" id="UP000663870"/>
    </source>
</evidence>
<keyword evidence="5" id="KW-1185">Reference proteome</keyword>
<gene>
    <name evidence="3" type="ORF">JXQ802_LOCUS44305</name>
    <name evidence="2" type="ORF">PYM288_LOCUS28917</name>
</gene>
<proteinExistence type="predicted"/>
<dbReference type="EMBL" id="CAJNOL010003378">
    <property type="protein sequence ID" value="CAF1560287.1"/>
    <property type="molecule type" value="Genomic_DNA"/>
</dbReference>
<evidence type="ECO:0000313" key="2">
    <source>
        <dbReference type="EMBL" id="CAF1281737.1"/>
    </source>
</evidence>
<name>A0A815C895_9BILA</name>
<organism evidence="2 4">
    <name type="scientific">Rotaria sordida</name>
    <dbReference type="NCBI Taxonomy" id="392033"/>
    <lineage>
        <taxon>Eukaryota</taxon>
        <taxon>Metazoa</taxon>
        <taxon>Spiralia</taxon>
        <taxon>Gnathifera</taxon>
        <taxon>Rotifera</taxon>
        <taxon>Eurotatoria</taxon>
        <taxon>Bdelloidea</taxon>
        <taxon>Philodinida</taxon>
        <taxon>Philodinidae</taxon>
        <taxon>Rotaria</taxon>
    </lineage>
</organism>
<sequence length="162" mass="18119">MFSSLSLIFLFIAAFIGTVTYAAPVSNDACQAKFDNRDTCRIGVMADFSCLISTLNLAETNLASCNSGSIFWSYPSNTLKVTFKTLFTQKRQPFSIRLDTEEIMLAVSRVCQVSPEASFELQPVGNIIIAKSDSNYEVVLKFEAPPRWKFYGRNINYIVVPN</sequence>
<dbReference type="Proteomes" id="UP000663854">
    <property type="component" value="Unassembled WGS sequence"/>
</dbReference>
<evidence type="ECO:0000256" key="1">
    <source>
        <dbReference type="SAM" id="SignalP"/>
    </source>
</evidence>
<keyword evidence="1" id="KW-0732">Signal</keyword>
<evidence type="ECO:0000313" key="3">
    <source>
        <dbReference type="EMBL" id="CAF1560287.1"/>
    </source>
</evidence>
<dbReference type="Proteomes" id="UP000663870">
    <property type="component" value="Unassembled WGS sequence"/>
</dbReference>
<feature type="chain" id="PRO_5036411379" evidence="1">
    <location>
        <begin position="23"/>
        <end position="162"/>
    </location>
</feature>
<dbReference type="EMBL" id="CAJNOH010002234">
    <property type="protein sequence ID" value="CAF1281737.1"/>
    <property type="molecule type" value="Genomic_DNA"/>
</dbReference>
<accession>A0A815C895</accession>
<reference evidence="2" key="1">
    <citation type="submission" date="2021-02" db="EMBL/GenBank/DDBJ databases">
        <authorList>
            <person name="Nowell W R."/>
        </authorList>
    </citation>
    <scope>NUCLEOTIDE SEQUENCE</scope>
</reference>
<feature type="signal peptide" evidence="1">
    <location>
        <begin position="1"/>
        <end position="22"/>
    </location>
</feature>
<evidence type="ECO:0000313" key="4">
    <source>
        <dbReference type="Proteomes" id="UP000663854"/>
    </source>
</evidence>